<feature type="compositionally biased region" description="Low complexity" evidence="2">
    <location>
        <begin position="272"/>
        <end position="282"/>
    </location>
</feature>
<dbReference type="GO" id="GO:0004252">
    <property type="term" value="F:serine-type endopeptidase activity"/>
    <property type="evidence" value="ECO:0007669"/>
    <property type="project" value="InterPro"/>
</dbReference>
<dbReference type="GO" id="GO:0016020">
    <property type="term" value="C:membrane"/>
    <property type="evidence" value="ECO:0007669"/>
    <property type="project" value="InterPro"/>
</dbReference>
<evidence type="ECO:0000256" key="2">
    <source>
        <dbReference type="SAM" id="MobiDB-lite"/>
    </source>
</evidence>
<feature type="domain" description="Peptidase S54 rhomboid" evidence="4">
    <location>
        <begin position="364"/>
        <end position="488"/>
    </location>
</feature>
<comment type="caution">
    <text evidence="5">The sequence shown here is derived from an EMBL/GenBank/DDBJ whole genome shotgun (WGS) entry which is preliminary data.</text>
</comment>
<evidence type="ECO:0000256" key="1">
    <source>
        <dbReference type="ARBA" id="ARBA00009045"/>
    </source>
</evidence>
<evidence type="ECO:0000313" key="6">
    <source>
        <dbReference type="Proteomes" id="UP001152747"/>
    </source>
</evidence>
<evidence type="ECO:0000259" key="4">
    <source>
        <dbReference type="Pfam" id="PF01694"/>
    </source>
</evidence>
<feature type="transmembrane region" description="Helical" evidence="3">
    <location>
        <begin position="384"/>
        <end position="405"/>
    </location>
</feature>
<feature type="transmembrane region" description="Helical" evidence="3">
    <location>
        <begin position="108"/>
        <end position="125"/>
    </location>
</feature>
<dbReference type="Pfam" id="PF01694">
    <property type="entry name" value="Rhomboid"/>
    <property type="match status" value="1"/>
</dbReference>
<name>A0A9P1IAS9_9PELO</name>
<keyword evidence="3" id="KW-0472">Membrane</keyword>
<dbReference type="PANTHER" id="PTHR45840:SF2">
    <property type="entry name" value="PROTEIN RHOMBOID-RELATED"/>
    <property type="match status" value="1"/>
</dbReference>
<evidence type="ECO:0000313" key="5">
    <source>
        <dbReference type="EMBL" id="CAI5441794.1"/>
    </source>
</evidence>
<reference evidence="5" key="1">
    <citation type="submission" date="2022-11" db="EMBL/GenBank/DDBJ databases">
        <authorList>
            <person name="Kikuchi T."/>
        </authorList>
    </citation>
    <scope>NUCLEOTIDE SEQUENCE</scope>
    <source>
        <strain evidence="5">PS1010</strain>
    </source>
</reference>
<feature type="transmembrane region" description="Helical" evidence="3">
    <location>
        <begin position="353"/>
        <end position="372"/>
    </location>
</feature>
<protein>
    <recommendedName>
        <fullName evidence="4">Peptidase S54 rhomboid domain-containing protein</fullName>
    </recommendedName>
</protein>
<proteinExistence type="inferred from homology"/>
<feature type="transmembrane region" description="Helical" evidence="3">
    <location>
        <begin position="171"/>
        <end position="191"/>
    </location>
</feature>
<organism evidence="5 6">
    <name type="scientific">Caenorhabditis angaria</name>
    <dbReference type="NCBI Taxonomy" id="860376"/>
    <lineage>
        <taxon>Eukaryota</taxon>
        <taxon>Metazoa</taxon>
        <taxon>Ecdysozoa</taxon>
        <taxon>Nematoda</taxon>
        <taxon>Chromadorea</taxon>
        <taxon>Rhabditida</taxon>
        <taxon>Rhabditina</taxon>
        <taxon>Rhabditomorpha</taxon>
        <taxon>Rhabditoidea</taxon>
        <taxon>Rhabditidae</taxon>
        <taxon>Peloderinae</taxon>
        <taxon>Caenorhabditis</taxon>
    </lineage>
</organism>
<dbReference type="Proteomes" id="UP001152747">
    <property type="component" value="Unassembled WGS sequence"/>
</dbReference>
<feature type="transmembrane region" description="Helical" evidence="3">
    <location>
        <begin position="504"/>
        <end position="527"/>
    </location>
</feature>
<gene>
    <name evidence="5" type="ORF">CAMP_LOCUS4431</name>
</gene>
<feature type="transmembrane region" description="Helical" evidence="3">
    <location>
        <begin position="324"/>
        <end position="341"/>
    </location>
</feature>
<dbReference type="EMBL" id="CANHGI010000002">
    <property type="protein sequence ID" value="CAI5441794.1"/>
    <property type="molecule type" value="Genomic_DNA"/>
</dbReference>
<dbReference type="AlphaFoldDB" id="A0A9P1IAS9"/>
<dbReference type="PANTHER" id="PTHR45840">
    <property type="entry name" value="RHOMBOID-RELATED PROTEIN"/>
    <property type="match status" value="1"/>
</dbReference>
<feature type="transmembrane region" description="Helical" evidence="3">
    <location>
        <begin position="436"/>
        <end position="456"/>
    </location>
</feature>
<dbReference type="InterPro" id="IPR022764">
    <property type="entry name" value="Peptidase_S54_rhomboid_dom"/>
</dbReference>
<feature type="transmembrane region" description="Helical" evidence="3">
    <location>
        <begin position="468"/>
        <end position="492"/>
    </location>
</feature>
<feature type="transmembrane region" description="Helical" evidence="3">
    <location>
        <begin position="203"/>
        <end position="221"/>
    </location>
</feature>
<keyword evidence="3" id="KW-0812">Transmembrane</keyword>
<sequence length="533" mass="61581">MSDIYSIFRPSIYDDDSILEGPTETSKLASLFKNIYDRLLTSYQKENAVNEFPFVMAFFFCFSILNYISLFVFFEYEFVFHIGYLFIIANILLLGIPLELAHGTLKTYTIVTISFIFSHSLYYFQTVFDNIFNNSRRILIFDERAIIISLASLQLTGIVMNSHTFSVKNKILRISMILFLIFPMLKCALTLDKRRQIPPESVFIAYFATSSIGIVLGKFWIYGNDKSADMSVTWKKIKDRMPIFENSDVPLLPLYNEQEEVVDGSEEEIEEQQQQQQQQQQRNGDEEGEVVIVPGGQFDISQTFVELSKTVLTRDQHRHAVNKLPFFVILFTAAMAIVYYVQMINYDINSNDLISHHIDYFYTIFITLMFGIPLETAHGSSKIAYLLIASYVSKTIIIGLIHPYAALVADKTQTYTFMALHYTNVAMNWKEMPHRWFRIFALITIFVPITILNFYHRTTFDFPIHWQYSIGADLIHLVGIFIGIIFGCWGIYGNSEKNYLKYVAIPVLILIATIFAVLITNLFPMIFPVPISN</sequence>
<keyword evidence="6" id="KW-1185">Reference proteome</keyword>
<dbReference type="InterPro" id="IPR051739">
    <property type="entry name" value="Rhomboid_IM_Serine_Proteases"/>
</dbReference>
<evidence type="ECO:0000256" key="3">
    <source>
        <dbReference type="SAM" id="Phobius"/>
    </source>
</evidence>
<feature type="region of interest" description="Disordered" evidence="2">
    <location>
        <begin position="263"/>
        <end position="286"/>
    </location>
</feature>
<feature type="transmembrane region" description="Helical" evidence="3">
    <location>
        <begin position="52"/>
        <end position="72"/>
    </location>
</feature>
<comment type="similarity">
    <text evidence="1">Belongs to the peptidase S54 family.</text>
</comment>
<accession>A0A9P1IAS9</accession>
<feature type="transmembrane region" description="Helical" evidence="3">
    <location>
        <begin position="78"/>
        <end position="96"/>
    </location>
</feature>
<keyword evidence="3" id="KW-1133">Transmembrane helix</keyword>
<feature type="transmembrane region" description="Helical" evidence="3">
    <location>
        <begin position="145"/>
        <end position="164"/>
    </location>
</feature>